<dbReference type="InterPro" id="IPR010065">
    <property type="entry name" value="AA_ABC_transptr_permease_3TM"/>
</dbReference>
<dbReference type="CDD" id="cd06261">
    <property type="entry name" value="TM_PBP2"/>
    <property type="match status" value="1"/>
</dbReference>
<keyword evidence="8 9" id="KW-0472">Membrane</keyword>
<accession>A0A0F5JY51</accession>
<feature type="domain" description="ABC transmembrane type-1" evidence="10">
    <location>
        <begin position="22"/>
        <end position="209"/>
    </location>
</feature>
<dbReference type="GO" id="GO:0022857">
    <property type="term" value="F:transmembrane transporter activity"/>
    <property type="evidence" value="ECO:0007669"/>
    <property type="project" value="InterPro"/>
</dbReference>
<name>A0A0F5JY51_9BURK</name>
<feature type="transmembrane region" description="Helical" evidence="9">
    <location>
        <begin position="95"/>
        <end position="117"/>
    </location>
</feature>
<dbReference type="OrthoDB" id="7026155at2"/>
<evidence type="ECO:0000256" key="1">
    <source>
        <dbReference type="ARBA" id="ARBA00004429"/>
    </source>
</evidence>
<evidence type="ECO:0000256" key="4">
    <source>
        <dbReference type="ARBA" id="ARBA00022475"/>
    </source>
</evidence>
<evidence type="ECO:0000313" key="12">
    <source>
        <dbReference type="Proteomes" id="UP000033618"/>
    </source>
</evidence>
<comment type="caution">
    <text evidence="11">The sequence shown here is derived from an EMBL/GenBank/DDBJ whole genome shotgun (WGS) entry which is preliminary data.</text>
</comment>
<keyword evidence="7 9" id="KW-1133">Transmembrane helix</keyword>
<organism evidence="11 12">
    <name type="scientific">Robbsia andropogonis</name>
    <dbReference type="NCBI Taxonomy" id="28092"/>
    <lineage>
        <taxon>Bacteria</taxon>
        <taxon>Pseudomonadati</taxon>
        <taxon>Pseudomonadota</taxon>
        <taxon>Betaproteobacteria</taxon>
        <taxon>Burkholderiales</taxon>
        <taxon>Burkholderiaceae</taxon>
        <taxon>Robbsia</taxon>
    </lineage>
</organism>
<feature type="transmembrane region" description="Helical" evidence="9">
    <location>
        <begin position="138"/>
        <end position="157"/>
    </location>
</feature>
<evidence type="ECO:0000256" key="5">
    <source>
        <dbReference type="ARBA" id="ARBA00022692"/>
    </source>
</evidence>
<dbReference type="InterPro" id="IPR043429">
    <property type="entry name" value="ArtM/GltK/GlnP/TcyL/YhdX-like"/>
</dbReference>
<keyword evidence="12" id="KW-1185">Reference proteome</keyword>
<feature type="transmembrane region" description="Helical" evidence="9">
    <location>
        <begin position="191"/>
        <end position="212"/>
    </location>
</feature>
<dbReference type="Pfam" id="PF00528">
    <property type="entry name" value="BPD_transp_1"/>
    <property type="match status" value="1"/>
</dbReference>
<dbReference type="GO" id="GO:0043190">
    <property type="term" value="C:ATP-binding cassette (ABC) transporter complex"/>
    <property type="evidence" value="ECO:0007669"/>
    <property type="project" value="InterPro"/>
</dbReference>
<dbReference type="NCBIfam" id="TIGR01726">
    <property type="entry name" value="HEQRo_perm_3TM"/>
    <property type="match status" value="1"/>
</dbReference>
<keyword evidence="5 9" id="KW-0812">Transmembrane</keyword>
<evidence type="ECO:0000256" key="2">
    <source>
        <dbReference type="ARBA" id="ARBA00010072"/>
    </source>
</evidence>
<evidence type="ECO:0000256" key="8">
    <source>
        <dbReference type="ARBA" id="ARBA00023136"/>
    </source>
</evidence>
<dbReference type="PATRIC" id="fig|28092.6.peg.3627"/>
<keyword evidence="3 9" id="KW-0813">Transport</keyword>
<dbReference type="PANTHER" id="PTHR30614">
    <property type="entry name" value="MEMBRANE COMPONENT OF AMINO ACID ABC TRANSPORTER"/>
    <property type="match status" value="1"/>
</dbReference>
<dbReference type="GO" id="GO:0006865">
    <property type="term" value="P:amino acid transport"/>
    <property type="evidence" value="ECO:0007669"/>
    <property type="project" value="UniProtKB-KW"/>
</dbReference>
<dbReference type="InterPro" id="IPR035906">
    <property type="entry name" value="MetI-like_sf"/>
</dbReference>
<keyword evidence="4" id="KW-1003">Cell membrane</keyword>
<evidence type="ECO:0000256" key="9">
    <source>
        <dbReference type="RuleBase" id="RU363032"/>
    </source>
</evidence>
<gene>
    <name evidence="11" type="ORF">WM40_15360</name>
</gene>
<evidence type="ECO:0000256" key="6">
    <source>
        <dbReference type="ARBA" id="ARBA00022970"/>
    </source>
</evidence>
<dbReference type="SUPFAM" id="SSF161098">
    <property type="entry name" value="MetI-like"/>
    <property type="match status" value="1"/>
</dbReference>
<sequence length="220" mass="23866">MQHAFFNGAIAKTVLPDIFKGMIVTLELGIAVIVTGLSGGLVLALIRSLRLRWLDVLIIGYADILRALPPLIVIMMLFYAFPSIGLSFSAFQSTWFALALVLAAFAEELFWAGIISVPKGQAEAARSTGMSWIKTMQLVILPQAIRLVMAPLTNRAISTTKNTALGSVVALNEILNNAQSASSNLGSATPLTMGALGYLIIFIPLVLFGRWLEKRFTWQV</sequence>
<dbReference type="PROSITE" id="PS50928">
    <property type="entry name" value="ABC_TM1"/>
    <property type="match status" value="1"/>
</dbReference>
<dbReference type="PANTHER" id="PTHR30614:SF0">
    <property type="entry name" value="L-CYSTINE TRANSPORT SYSTEM PERMEASE PROTEIN TCYL"/>
    <property type="match status" value="1"/>
</dbReference>
<evidence type="ECO:0000313" key="11">
    <source>
        <dbReference type="EMBL" id="KKB62768.1"/>
    </source>
</evidence>
<evidence type="ECO:0000256" key="7">
    <source>
        <dbReference type="ARBA" id="ARBA00022989"/>
    </source>
</evidence>
<dbReference type="EMBL" id="LAQU01000016">
    <property type="protein sequence ID" value="KKB62768.1"/>
    <property type="molecule type" value="Genomic_DNA"/>
</dbReference>
<dbReference type="Proteomes" id="UP000033618">
    <property type="component" value="Unassembled WGS sequence"/>
</dbReference>
<feature type="transmembrane region" description="Helical" evidence="9">
    <location>
        <begin position="22"/>
        <end position="46"/>
    </location>
</feature>
<proteinExistence type="inferred from homology"/>
<dbReference type="Gene3D" id="1.10.3720.10">
    <property type="entry name" value="MetI-like"/>
    <property type="match status" value="1"/>
</dbReference>
<dbReference type="STRING" id="28092.WM40_15360"/>
<feature type="transmembrane region" description="Helical" evidence="9">
    <location>
        <begin position="67"/>
        <end position="89"/>
    </location>
</feature>
<evidence type="ECO:0000256" key="3">
    <source>
        <dbReference type="ARBA" id="ARBA00022448"/>
    </source>
</evidence>
<reference evidence="11 12" key="1">
    <citation type="submission" date="2015-03" db="EMBL/GenBank/DDBJ databases">
        <title>Draft Genome Sequence of Burkholderia andropogonis type strain ICMP2807, isolated from Sorghum bicolor.</title>
        <authorList>
            <person name="Lopes-Santos L."/>
            <person name="Castro D.B."/>
            <person name="Ottoboni L.M."/>
            <person name="Park D."/>
            <person name="Weirc B.S."/>
            <person name="Destefano S.A."/>
        </authorList>
    </citation>
    <scope>NUCLEOTIDE SEQUENCE [LARGE SCALE GENOMIC DNA]</scope>
    <source>
        <strain evidence="11 12">ICMP2807</strain>
    </source>
</reference>
<keyword evidence="6" id="KW-0029">Amino-acid transport</keyword>
<comment type="similarity">
    <text evidence="2">Belongs to the binding-protein-dependent transport system permease family. HisMQ subfamily.</text>
</comment>
<dbReference type="AlphaFoldDB" id="A0A0F5JY51"/>
<protein>
    <submittedName>
        <fullName evidence="11">Polar amino acid ABC transporter permease</fullName>
    </submittedName>
</protein>
<evidence type="ECO:0000259" key="10">
    <source>
        <dbReference type="PROSITE" id="PS50928"/>
    </source>
</evidence>
<dbReference type="InterPro" id="IPR000515">
    <property type="entry name" value="MetI-like"/>
</dbReference>
<comment type="subcellular location">
    <subcellularLocation>
        <location evidence="1">Cell inner membrane</location>
        <topology evidence="1">Multi-pass membrane protein</topology>
    </subcellularLocation>
    <subcellularLocation>
        <location evidence="9">Cell membrane</location>
        <topology evidence="9">Multi-pass membrane protein</topology>
    </subcellularLocation>
</comment>